<comment type="function">
    <text evidence="1">Catalyzes the phosphorylation of riboflavin (vitamin B2) to form flavin mononucleotide (FMN) coenzyme.</text>
</comment>
<dbReference type="VEuPathDB" id="FungiDB:BON22_1072"/>
<keyword evidence="10" id="KW-0067">ATP-binding</keyword>
<dbReference type="InterPro" id="IPR023465">
    <property type="entry name" value="Riboflavin_kinase_dom_sf"/>
</dbReference>
<evidence type="ECO:0000256" key="2">
    <source>
        <dbReference type="ARBA" id="ARBA00005201"/>
    </source>
</evidence>
<evidence type="ECO:0000256" key="11">
    <source>
        <dbReference type="ARBA" id="ARBA00029960"/>
    </source>
</evidence>
<dbReference type="OMA" id="PHFENDA"/>
<reference evidence="14" key="1">
    <citation type="journal article" date="2017" name="Genome Announc.">
        <title>Genome sequences of Cyberlindnera fabianii 65, Pichia kudriavzevii 129, and Saccharomyces cerevisiae 131 isolated from fermented masau fruits in Zimbabwe.</title>
        <authorList>
            <person name="van Rijswijck I.M.H."/>
            <person name="Derks M.F.L."/>
            <person name="Abee T."/>
            <person name="de Ridder D."/>
            <person name="Smid E.J."/>
        </authorList>
    </citation>
    <scope>NUCLEOTIDE SEQUENCE [LARGE SCALE GENOMIC DNA]</scope>
    <source>
        <strain evidence="14">65</strain>
    </source>
</reference>
<evidence type="ECO:0000256" key="6">
    <source>
        <dbReference type="ARBA" id="ARBA00022630"/>
    </source>
</evidence>
<dbReference type="InterPro" id="IPR023468">
    <property type="entry name" value="Riboflavin_kinase"/>
</dbReference>
<organism evidence="13 14">
    <name type="scientific">Cyberlindnera fabianii</name>
    <name type="common">Yeast</name>
    <name type="synonym">Hansenula fabianii</name>
    <dbReference type="NCBI Taxonomy" id="36022"/>
    <lineage>
        <taxon>Eukaryota</taxon>
        <taxon>Fungi</taxon>
        <taxon>Dikarya</taxon>
        <taxon>Ascomycota</taxon>
        <taxon>Saccharomycotina</taxon>
        <taxon>Saccharomycetes</taxon>
        <taxon>Phaffomycetales</taxon>
        <taxon>Phaffomycetaceae</taxon>
        <taxon>Cyberlindnera</taxon>
    </lineage>
</organism>
<evidence type="ECO:0000256" key="5">
    <source>
        <dbReference type="ARBA" id="ARBA00017394"/>
    </source>
</evidence>
<proteinExistence type="inferred from homology"/>
<evidence type="ECO:0000256" key="8">
    <source>
        <dbReference type="ARBA" id="ARBA00022679"/>
    </source>
</evidence>
<dbReference type="SMART" id="SM00904">
    <property type="entry name" value="Flavokinase"/>
    <property type="match status" value="1"/>
</dbReference>
<dbReference type="PANTHER" id="PTHR22749">
    <property type="entry name" value="RIBOFLAVIN KINASE/FMN ADENYLYLTRANSFERASE"/>
    <property type="match status" value="1"/>
</dbReference>
<keyword evidence="9" id="KW-0547">Nucleotide-binding</keyword>
<keyword evidence="8" id="KW-0808">Transferase</keyword>
<dbReference type="SUPFAM" id="SSF82114">
    <property type="entry name" value="Riboflavin kinase-like"/>
    <property type="match status" value="1"/>
</dbReference>
<dbReference type="Pfam" id="PF01687">
    <property type="entry name" value="Flavokinase"/>
    <property type="match status" value="1"/>
</dbReference>
<dbReference type="STRING" id="36022.A0A1V2LBP2"/>
<keyword evidence="13" id="KW-0418">Kinase</keyword>
<dbReference type="UniPathway" id="UPA00276">
    <property type="reaction ID" value="UER00406"/>
</dbReference>
<dbReference type="InterPro" id="IPR015865">
    <property type="entry name" value="Riboflavin_kinase_bac/euk"/>
</dbReference>
<dbReference type="GO" id="GO:0005524">
    <property type="term" value="F:ATP binding"/>
    <property type="evidence" value="ECO:0007669"/>
    <property type="project" value="UniProtKB-KW"/>
</dbReference>
<evidence type="ECO:0000256" key="1">
    <source>
        <dbReference type="ARBA" id="ARBA00003572"/>
    </source>
</evidence>
<comment type="pathway">
    <text evidence="2">Cofactor biosynthesis; FMN biosynthesis; FMN from riboflavin (ATP route): step 1/1.</text>
</comment>
<evidence type="ECO:0000313" key="14">
    <source>
        <dbReference type="Proteomes" id="UP000189513"/>
    </source>
</evidence>
<evidence type="ECO:0000256" key="3">
    <source>
        <dbReference type="ARBA" id="ARBA00010108"/>
    </source>
</evidence>
<feature type="domain" description="Riboflavin kinase" evidence="12">
    <location>
        <begin position="1"/>
        <end position="76"/>
    </location>
</feature>
<name>A0A1V2LBP2_CYBFA</name>
<comment type="caution">
    <text evidence="13">The sequence shown here is derived from an EMBL/GenBank/DDBJ whole genome shotgun (WGS) entry which is preliminary data.</text>
</comment>
<dbReference type="Gene3D" id="2.40.30.30">
    <property type="entry name" value="Riboflavin kinase-like"/>
    <property type="match status" value="1"/>
</dbReference>
<dbReference type="EMBL" id="MPUK01000002">
    <property type="protein sequence ID" value="ONH69174.1"/>
    <property type="molecule type" value="Genomic_DNA"/>
</dbReference>
<protein>
    <recommendedName>
        <fullName evidence="5">Riboflavin kinase</fullName>
        <ecNumber evidence="4">2.7.1.26</ecNumber>
    </recommendedName>
    <alternativeName>
        <fullName evidence="11">Flavin mononucleotide kinase 1</fullName>
    </alternativeName>
</protein>
<gene>
    <name evidence="13" type="ORF">BON22_1072</name>
</gene>
<evidence type="ECO:0000259" key="12">
    <source>
        <dbReference type="SMART" id="SM00904"/>
    </source>
</evidence>
<dbReference type="PANTHER" id="PTHR22749:SF6">
    <property type="entry name" value="RIBOFLAVIN KINASE"/>
    <property type="match status" value="1"/>
</dbReference>
<comment type="similarity">
    <text evidence="3">Belongs to the flavokinase family.</text>
</comment>
<keyword evidence="6" id="KW-0285">Flavoprotein</keyword>
<evidence type="ECO:0000256" key="10">
    <source>
        <dbReference type="ARBA" id="ARBA00022840"/>
    </source>
</evidence>
<keyword evidence="14" id="KW-1185">Reference proteome</keyword>
<dbReference type="GO" id="GO:0009398">
    <property type="term" value="P:FMN biosynthetic process"/>
    <property type="evidence" value="ECO:0007669"/>
    <property type="project" value="UniProtKB-UniPathway"/>
</dbReference>
<evidence type="ECO:0000256" key="9">
    <source>
        <dbReference type="ARBA" id="ARBA00022741"/>
    </source>
</evidence>
<dbReference type="Proteomes" id="UP000189513">
    <property type="component" value="Unassembled WGS sequence"/>
</dbReference>
<dbReference type="EC" id="2.7.1.26" evidence="4"/>
<evidence type="ECO:0000256" key="7">
    <source>
        <dbReference type="ARBA" id="ARBA00022643"/>
    </source>
</evidence>
<evidence type="ECO:0000313" key="13">
    <source>
        <dbReference type="EMBL" id="ONH69174.1"/>
    </source>
</evidence>
<keyword evidence="7" id="KW-0288">FMN</keyword>
<sequence length="88" mass="10110">MIVLPTVLSIGWNPFYGNKEKAVELHIMHSYPKNFYGALVDFTVLGYIRPELNYTTKEALIKDIQTDIDIGLKTLNTPEYEKYKAEIA</sequence>
<dbReference type="AlphaFoldDB" id="A0A1V2LBP2"/>
<dbReference type="GO" id="GO:0008531">
    <property type="term" value="F:riboflavin kinase activity"/>
    <property type="evidence" value="ECO:0007669"/>
    <property type="project" value="UniProtKB-EC"/>
</dbReference>
<evidence type="ECO:0000256" key="4">
    <source>
        <dbReference type="ARBA" id="ARBA00012105"/>
    </source>
</evidence>
<dbReference type="GO" id="GO:0009231">
    <property type="term" value="P:riboflavin biosynthetic process"/>
    <property type="evidence" value="ECO:0007669"/>
    <property type="project" value="InterPro"/>
</dbReference>
<dbReference type="GO" id="GO:0005739">
    <property type="term" value="C:mitochondrion"/>
    <property type="evidence" value="ECO:0007669"/>
    <property type="project" value="TreeGrafter"/>
</dbReference>
<accession>A0A1V2LBP2</accession>